<keyword evidence="2" id="KW-1185">Reference proteome</keyword>
<evidence type="ECO:0000313" key="2">
    <source>
        <dbReference type="Proteomes" id="UP000789759"/>
    </source>
</evidence>
<sequence length="121" mass="14213">MVFDEDYRFKEDVDYNKNMQEESKSIKLILKKRGLWKNELFLECKTCKDKKLAKDNLQKDCCTRKIMAFQSDFIVQKLAIGAAKRYARDNCNYTWASFQQTVSCALDSVDIITIKKFAQKS</sequence>
<dbReference type="EMBL" id="CAJVQA010014092">
    <property type="protein sequence ID" value="CAG8728875.1"/>
    <property type="molecule type" value="Genomic_DNA"/>
</dbReference>
<dbReference type="OrthoDB" id="2279614at2759"/>
<dbReference type="Proteomes" id="UP000789759">
    <property type="component" value="Unassembled WGS sequence"/>
</dbReference>
<organism evidence="1 2">
    <name type="scientific">Cetraspora pellucida</name>
    <dbReference type="NCBI Taxonomy" id="1433469"/>
    <lineage>
        <taxon>Eukaryota</taxon>
        <taxon>Fungi</taxon>
        <taxon>Fungi incertae sedis</taxon>
        <taxon>Mucoromycota</taxon>
        <taxon>Glomeromycotina</taxon>
        <taxon>Glomeromycetes</taxon>
        <taxon>Diversisporales</taxon>
        <taxon>Gigasporaceae</taxon>
        <taxon>Cetraspora</taxon>
    </lineage>
</organism>
<gene>
    <name evidence="1" type="ORF">CPELLU_LOCUS13355</name>
</gene>
<accession>A0A9N9ICS7</accession>
<evidence type="ECO:0000313" key="1">
    <source>
        <dbReference type="EMBL" id="CAG8728875.1"/>
    </source>
</evidence>
<name>A0A9N9ICS7_9GLOM</name>
<dbReference type="AlphaFoldDB" id="A0A9N9ICS7"/>
<reference evidence="1" key="1">
    <citation type="submission" date="2021-06" db="EMBL/GenBank/DDBJ databases">
        <authorList>
            <person name="Kallberg Y."/>
            <person name="Tangrot J."/>
            <person name="Rosling A."/>
        </authorList>
    </citation>
    <scope>NUCLEOTIDE SEQUENCE</scope>
    <source>
        <strain evidence="1">FL966</strain>
    </source>
</reference>
<protein>
    <submittedName>
        <fullName evidence="1">23869_t:CDS:1</fullName>
    </submittedName>
</protein>
<proteinExistence type="predicted"/>
<comment type="caution">
    <text evidence="1">The sequence shown here is derived from an EMBL/GenBank/DDBJ whole genome shotgun (WGS) entry which is preliminary data.</text>
</comment>